<dbReference type="VEuPathDB" id="ToxoDB:EAH_00016000"/>
<keyword evidence="3" id="KW-1185">Reference proteome</keyword>
<dbReference type="RefSeq" id="XP_013249474.1">
    <property type="nucleotide sequence ID" value="XM_013394020.1"/>
</dbReference>
<feature type="compositionally biased region" description="Polar residues" evidence="1">
    <location>
        <begin position="63"/>
        <end position="72"/>
    </location>
</feature>
<feature type="region of interest" description="Disordered" evidence="1">
    <location>
        <begin position="39"/>
        <end position="75"/>
    </location>
</feature>
<organism evidence="2 3">
    <name type="scientific">Eimeria acervulina</name>
    <name type="common">Coccidian parasite</name>
    <dbReference type="NCBI Taxonomy" id="5801"/>
    <lineage>
        <taxon>Eukaryota</taxon>
        <taxon>Sar</taxon>
        <taxon>Alveolata</taxon>
        <taxon>Apicomplexa</taxon>
        <taxon>Conoidasida</taxon>
        <taxon>Coccidia</taxon>
        <taxon>Eucoccidiorida</taxon>
        <taxon>Eimeriorina</taxon>
        <taxon>Eimeriidae</taxon>
        <taxon>Eimeria</taxon>
    </lineage>
</organism>
<evidence type="ECO:0000256" key="1">
    <source>
        <dbReference type="SAM" id="MobiDB-lite"/>
    </source>
</evidence>
<proteinExistence type="predicted"/>
<accession>U6GK43</accession>
<evidence type="ECO:0000313" key="2">
    <source>
        <dbReference type="EMBL" id="CDI80586.1"/>
    </source>
</evidence>
<dbReference type="AlphaFoldDB" id="U6GK43"/>
<protein>
    <submittedName>
        <fullName evidence="2">Uncharacterized protein</fullName>
    </submittedName>
</protein>
<reference evidence="2" key="2">
    <citation type="submission" date="2013-10" db="EMBL/GenBank/DDBJ databases">
        <authorList>
            <person name="Aslett M."/>
        </authorList>
    </citation>
    <scope>NUCLEOTIDE SEQUENCE [LARGE SCALE GENOMIC DNA]</scope>
    <source>
        <strain evidence="2">Houghton</strain>
    </source>
</reference>
<name>U6GK43_EIMAC</name>
<dbReference type="OrthoDB" id="346866at2759"/>
<dbReference type="OMA" id="QNANEGA"/>
<feature type="region of interest" description="Disordered" evidence="1">
    <location>
        <begin position="227"/>
        <end position="246"/>
    </location>
</feature>
<evidence type="ECO:0000313" key="3">
    <source>
        <dbReference type="Proteomes" id="UP000018050"/>
    </source>
</evidence>
<dbReference type="Proteomes" id="UP000018050">
    <property type="component" value="Unassembled WGS sequence"/>
</dbReference>
<dbReference type="GeneID" id="25269670"/>
<dbReference type="EMBL" id="HG671253">
    <property type="protein sequence ID" value="CDI80586.1"/>
    <property type="molecule type" value="Genomic_DNA"/>
</dbReference>
<feature type="compositionally biased region" description="Low complexity" evidence="1">
    <location>
        <begin position="100"/>
        <end position="118"/>
    </location>
</feature>
<feature type="compositionally biased region" description="Basic and acidic residues" evidence="1">
    <location>
        <begin position="119"/>
        <end position="131"/>
    </location>
</feature>
<sequence length="482" mass="50507">MGANNSTCLPCKVAGSNARRNKQLNAQILSNQIQVLKKVSTAAEPQGASLTPPEVAVPRDPSANGTSTNGESLQRRSDTLRLQGSAIGQTQPEHLQQHTEGQGLQQVEELQEEPPVQEGEIRPDQETDRNSKAKCSLDLSSPPPKRSITVVEQRPKDGSPKPQQHIHVPSHMLAAGCDAICIQHQGTQQALLSPHSCSVAHRVAAALRAAAGERAAAAAARAAQAGEAAKTVPKKHAGQRKEASSFQTQSSAVGCRALRIATGSSADSTLEKQAIPEQEELRPLPQNSCFPQVSCFSSNDEGASEITVRQQAEHCQAKAVSISSPEQSLISAAKLVGEMFSGAAAAAMAMASSSPGHRTCDSAEQSFATIGDSCLVSGEGFPQATGTGDDKGGELHEGAVVLLGAVDRAMDAITSDEFKKQASSDNSVASKYSGRRLGSSTMRCHDWLKCAAGRHTAEPIDKCCSICGGGGQDLWRLNTETG</sequence>
<gene>
    <name evidence="2" type="ORF">EAH_00016000</name>
</gene>
<reference evidence="2" key="1">
    <citation type="submission" date="2013-10" db="EMBL/GenBank/DDBJ databases">
        <title>Genomic analysis of the causative agents of coccidiosis in chickens.</title>
        <authorList>
            <person name="Reid A.J."/>
            <person name="Blake D."/>
            <person name="Billington K."/>
            <person name="Browne H."/>
            <person name="Dunn M."/>
            <person name="Hung S."/>
            <person name="Kawahara F."/>
            <person name="Miranda-Saavedra D."/>
            <person name="Mourier T."/>
            <person name="Nagra H."/>
            <person name="Otto T.D."/>
            <person name="Rawlings N."/>
            <person name="Sanchez A."/>
            <person name="Sanders M."/>
            <person name="Subramaniam C."/>
            <person name="Tay Y."/>
            <person name="Dear P."/>
            <person name="Doerig C."/>
            <person name="Gruber A."/>
            <person name="Parkinson J."/>
            <person name="Shirley M."/>
            <person name="Wan K.L."/>
            <person name="Berriman M."/>
            <person name="Tomley F."/>
            <person name="Pain A."/>
        </authorList>
    </citation>
    <scope>NUCLEOTIDE SEQUENCE [LARGE SCALE GENOMIC DNA]</scope>
    <source>
        <strain evidence="2">Houghton</strain>
    </source>
</reference>
<feature type="region of interest" description="Disordered" evidence="1">
    <location>
        <begin position="91"/>
        <end position="165"/>
    </location>
</feature>